<accession>A0AAV6JCX7</accession>
<dbReference type="InterPro" id="IPR046348">
    <property type="entry name" value="SIS_dom_sf"/>
</dbReference>
<reference evidence="4" key="1">
    <citation type="submission" date="2020-08" db="EMBL/GenBank/DDBJ databases">
        <title>Plant Genome Project.</title>
        <authorList>
            <person name="Zhang R.-G."/>
        </authorList>
    </citation>
    <scope>NUCLEOTIDE SEQUENCE</scope>
    <source>
        <strain evidence="4">WSP0</strain>
        <tissue evidence="4">Leaf</tissue>
    </source>
</reference>
<evidence type="ECO:0000313" key="5">
    <source>
        <dbReference type="Proteomes" id="UP000823749"/>
    </source>
</evidence>
<dbReference type="EMBL" id="JACTNZ010000007">
    <property type="protein sequence ID" value="KAG5539007.1"/>
    <property type="molecule type" value="Genomic_DNA"/>
</dbReference>
<protein>
    <recommendedName>
        <fullName evidence="6">Glucose-6-phosphate isomerase</fullName>
    </recommendedName>
</protein>
<keyword evidence="1" id="KW-0312">Gluconeogenesis</keyword>
<dbReference type="PROSITE" id="PS51463">
    <property type="entry name" value="P_GLUCOSE_ISOMERASE_3"/>
    <property type="match status" value="1"/>
</dbReference>
<dbReference type="GO" id="GO:0006096">
    <property type="term" value="P:glycolytic process"/>
    <property type="evidence" value="ECO:0007669"/>
    <property type="project" value="UniProtKB-KW"/>
</dbReference>
<dbReference type="GO" id="GO:0005829">
    <property type="term" value="C:cytosol"/>
    <property type="evidence" value="ECO:0007669"/>
    <property type="project" value="TreeGrafter"/>
</dbReference>
<dbReference type="GO" id="GO:0048029">
    <property type="term" value="F:monosaccharide binding"/>
    <property type="evidence" value="ECO:0007669"/>
    <property type="project" value="TreeGrafter"/>
</dbReference>
<dbReference type="AlphaFoldDB" id="A0AAV6JCX7"/>
<dbReference type="InterPro" id="IPR001672">
    <property type="entry name" value="G6P_Isomerase"/>
</dbReference>
<proteinExistence type="predicted"/>
<dbReference type="Gene3D" id="3.40.50.10490">
    <property type="entry name" value="Glucose-6-phosphate isomerase like protein, domain 1"/>
    <property type="match status" value="1"/>
</dbReference>
<gene>
    <name evidence="4" type="ORF">RHGRI_019531</name>
</gene>
<evidence type="ECO:0000256" key="3">
    <source>
        <dbReference type="ARBA" id="ARBA00023235"/>
    </source>
</evidence>
<organism evidence="4 5">
    <name type="scientific">Rhododendron griersonianum</name>
    <dbReference type="NCBI Taxonomy" id="479676"/>
    <lineage>
        <taxon>Eukaryota</taxon>
        <taxon>Viridiplantae</taxon>
        <taxon>Streptophyta</taxon>
        <taxon>Embryophyta</taxon>
        <taxon>Tracheophyta</taxon>
        <taxon>Spermatophyta</taxon>
        <taxon>Magnoliopsida</taxon>
        <taxon>eudicotyledons</taxon>
        <taxon>Gunneridae</taxon>
        <taxon>Pentapetalae</taxon>
        <taxon>asterids</taxon>
        <taxon>Ericales</taxon>
        <taxon>Ericaceae</taxon>
        <taxon>Ericoideae</taxon>
        <taxon>Rhodoreae</taxon>
        <taxon>Rhododendron</taxon>
    </lineage>
</organism>
<dbReference type="Pfam" id="PF00342">
    <property type="entry name" value="PGI"/>
    <property type="match status" value="1"/>
</dbReference>
<evidence type="ECO:0000313" key="4">
    <source>
        <dbReference type="EMBL" id="KAG5539007.1"/>
    </source>
</evidence>
<keyword evidence="3" id="KW-0413">Isomerase</keyword>
<comment type="caution">
    <text evidence="4">The sequence shown here is derived from an EMBL/GenBank/DDBJ whole genome shotgun (WGS) entry which is preliminary data.</text>
</comment>
<dbReference type="GO" id="GO:0051156">
    <property type="term" value="P:glucose 6-phosphate metabolic process"/>
    <property type="evidence" value="ECO:0007669"/>
    <property type="project" value="TreeGrafter"/>
</dbReference>
<dbReference type="GO" id="GO:0004347">
    <property type="term" value="F:glucose-6-phosphate isomerase activity"/>
    <property type="evidence" value="ECO:0007669"/>
    <property type="project" value="InterPro"/>
</dbReference>
<keyword evidence="5" id="KW-1185">Reference proteome</keyword>
<dbReference type="SUPFAM" id="SSF53697">
    <property type="entry name" value="SIS domain"/>
    <property type="match status" value="1"/>
</dbReference>
<evidence type="ECO:0008006" key="6">
    <source>
        <dbReference type="Google" id="ProtNLM"/>
    </source>
</evidence>
<dbReference type="Proteomes" id="UP000823749">
    <property type="component" value="Chromosome 7"/>
</dbReference>
<dbReference type="GO" id="GO:0006094">
    <property type="term" value="P:gluconeogenesis"/>
    <property type="evidence" value="ECO:0007669"/>
    <property type="project" value="UniProtKB-KW"/>
</dbReference>
<evidence type="ECO:0000256" key="2">
    <source>
        <dbReference type="ARBA" id="ARBA00023152"/>
    </source>
</evidence>
<dbReference type="GO" id="GO:0097367">
    <property type="term" value="F:carbohydrate derivative binding"/>
    <property type="evidence" value="ECO:0007669"/>
    <property type="project" value="InterPro"/>
</dbReference>
<dbReference type="PANTHER" id="PTHR11469">
    <property type="entry name" value="GLUCOSE-6-PHOSPHATE ISOMERASE"/>
    <property type="match status" value="1"/>
</dbReference>
<sequence length="144" mass="16294">MMISVRFWSVQVGFDHLQPEIESQAKKSIAKIRFGFSSQCIKVLLGLLSIWNVCFLHTLQDMESNGKGVSIDGVALPYESGEIYFGEPGTKGQHSFYQFTRGELFLVILLVDVVMSQQPVYLKGEVVSNHDELMSFTFLHSRMP</sequence>
<evidence type="ECO:0000256" key="1">
    <source>
        <dbReference type="ARBA" id="ARBA00022432"/>
    </source>
</evidence>
<name>A0AAV6JCX7_9ERIC</name>
<dbReference type="PANTHER" id="PTHR11469:SF1">
    <property type="entry name" value="GLUCOSE-6-PHOSPHATE ISOMERASE"/>
    <property type="match status" value="1"/>
</dbReference>
<keyword evidence="2" id="KW-0324">Glycolysis</keyword>